<dbReference type="Proteomes" id="UP001055712">
    <property type="component" value="Unassembled WGS sequence"/>
</dbReference>
<reference evidence="1" key="1">
    <citation type="journal article" date="2019" name="Plant J.">
        <title>Chlorella vulgaris genome assembly and annotation reveals the molecular basis for metabolic acclimation to high light conditions.</title>
        <authorList>
            <person name="Cecchin M."/>
            <person name="Marcolungo L."/>
            <person name="Rossato M."/>
            <person name="Girolomoni L."/>
            <person name="Cosentino E."/>
            <person name="Cuine S."/>
            <person name="Li-Beisson Y."/>
            <person name="Delledonne M."/>
            <person name="Ballottari M."/>
        </authorList>
    </citation>
    <scope>NUCLEOTIDE SEQUENCE</scope>
    <source>
        <strain evidence="1">211/11P</strain>
    </source>
</reference>
<organism evidence="1 2">
    <name type="scientific">Chlorella vulgaris</name>
    <name type="common">Green alga</name>
    <dbReference type="NCBI Taxonomy" id="3077"/>
    <lineage>
        <taxon>Eukaryota</taxon>
        <taxon>Viridiplantae</taxon>
        <taxon>Chlorophyta</taxon>
        <taxon>core chlorophytes</taxon>
        <taxon>Trebouxiophyceae</taxon>
        <taxon>Chlorellales</taxon>
        <taxon>Chlorellaceae</taxon>
        <taxon>Chlorella clade</taxon>
        <taxon>Chlorella</taxon>
    </lineage>
</organism>
<protein>
    <submittedName>
        <fullName evidence="1">Uncharacterized protein</fullName>
    </submittedName>
</protein>
<comment type="caution">
    <text evidence="1">The sequence shown here is derived from an EMBL/GenBank/DDBJ whole genome shotgun (WGS) entry which is preliminary data.</text>
</comment>
<proteinExistence type="predicted"/>
<sequence length="187" mass="20111">MHNCNARCAALGVEAAPLQMRLFSTMVDAVLSYGSEVWGMQLAAASAAGKTSSTAGSKAERLHLAHLRRLLGVRQGTPTAVVLAEAGERPLWQRWVLRAVKLWNLAVTAEQSSLLWQAMTASVALAVAPGHRIPARQPWVQQLASALAAMGVQLDLQQPQPVCQAAVQSACSAWQLKQLQDATREVR</sequence>
<dbReference type="AlphaFoldDB" id="A0A9D4YYN1"/>
<gene>
    <name evidence="1" type="ORF">D9Q98_004026</name>
</gene>
<dbReference type="EMBL" id="SIDB01000005">
    <property type="protein sequence ID" value="KAI3432477.1"/>
    <property type="molecule type" value="Genomic_DNA"/>
</dbReference>
<dbReference type="OrthoDB" id="518808at2759"/>
<name>A0A9D4YYN1_CHLVU</name>
<keyword evidence="2" id="KW-1185">Reference proteome</keyword>
<accession>A0A9D4YYN1</accession>
<evidence type="ECO:0000313" key="1">
    <source>
        <dbReference type="EMBL" id="KAI3432477.1"/>
    </source>
</evidence>
<evidence type="ECO:0000313" key="2">
    <source>
        <dbReference type="Proteomes" id="UP001055712"/>
    </source>
</evidence>
<reference evidence="1" key="2">
    <citation type="submission" date="2020-11" db="EMBL/GenBank/DDBJ databases">
        <authorList>
            <person name="Cecchin M."/>
            <person name="Marcolungo L."/>
            <person name="Rossato M."/>
            <person name="Girolomoni L."/>
            <person name="Cosentino E."/>
            <person name="Cuine S."/>
            <person name="Li-Beisson Y."/>
            <person name="Delledonne M."/>
            <person name="Ballottari M."/>
        </authorList>
    </citation>
    <scope>NUCLEOTIDE SEQUENCE</scope>
    <source>
        <strain evidence="1">211/11P</strain>
        <tissue evidence="1">Whole cell</tissue>
    </source>
</reference>